<dbReference type="PANTHER" id="PTHR43337">
    <property type="entry name" value="XANTHINE/URACIL PERMEASE C887.17-RELATED"/>
    <property type="match status" value="1"/>
</dbReference>
<sequence length="549" mass="58686">MGGGDFCSKLGTGICQKLKNSSENMEQSFNNSISNSKIGKYFKLQARNTCFTTELRAATATFLTMVYIISVNATILSDSGGTCSVSDCTPPYSNQTTTLAPPDCKFKPNVGYDQCVSKIKKDLIVATAVSAMIGSIGMGIFANLPLALAPGMGTNAYVAYNLVGFHGSGPISYETVMAIVLVESCAFLVVAVFGLRTKVARFVPRSIRLAGAAGIGLFIAFVGLQDNQGVGLVGPDSNTLVTLAACTHKDVITGACTGGVMQSPTFWLGFVGFLITCYGLMKDVKGSMISGILFVTLISWIRHTSVTVFPDTPVGDAKYEYFKKVVEFHKIESTLGAISFTNFNRSEVWVALFTLLYVDILATTGTLYTMAELGGFTNEKGEFQGEYIAYMVDAGTSIVGSTIGVSPIATYIESSAGIREGGRTGLTAILVGFYFLLSIFFIPLFSSVPSWAIGPSLVIVGALMMKVIKDIEWNNIKDGVPAFVTILLMPLTYSISNGIIGGIGMYIALSLCDYGVGLFKWLIKMKNMVSKEQNQVSATVATDRIVEVL</sequence>
<evidence type="ECO:0000256" key="1">
    <source>
        <dbReference type="ARBA" id="ARBA00004141"/>
    </source>
</evidence>
<dbReference type="GO" id="GO:0005886">
    <property type="term" value="C:plasma membrane"/>
    <property type="evidence" value="ECO:0007669"/>
    <property type="project" value="TreeGrafter"/>
</dbReference>
<keyword evidence="4 7" id="KW-0812">Transmembrane</keyword>
<dbReference type="GO" id="GO:0015853">
    <property type="term" value="P:adenine transport"/>
    <property type="evidence" value="ECO:0007669"/>
    <property type="project" value="TreeGrafter"/>
</dbReference>
<evidence type="ECO:0000313" key="9">
    <source>
        <dbReference type="Proteomes" id="UP001229421"/>
    </source>
</evidence>
<keyword evidence="6 7" id="KW-0472">Membrane</keyword>
<evidence type="ECO:0000256" key="2">
    <source>
        <dbReference type="ARBA" id="ARBA00005697"/>
    </source>
</evidence>
<keyword evidence="5 7" id="KW-1133">Transmembrane helix</keyword>
<dbReference type="GO" id="GO:0015854">
    <property type="term" value="P:guanine transport"/>
    <property type="evidence" value="ECO:0007669"/>
    <property type="project" value="TreeGrafter"/>
</dbReference>
<evidence type="ECO:0008006" key="10">
    <source>
        <dbReference type="Google" id="ProtNLM"/>
    </source>
</evidence>
<feature type="transmembrane region" description="Helical" evidence="7">
    <location>
        <begin position="506"/>
        <end position="523"/>
    </location>
</feature>
<feature type="transmembrane region" description="Helical" evidence="7">
    <location>
        <begin position="123"/>
        <end position="142"/>
    </location>
</feature>
<comment type="subcellular location">
    <subcellularLocation>
        <location evidence="1">Membrane</location>
        <topology evidence="1">Multi-pass membrane protein</topology>
    </subcellularLocation>
</comment>
<feature type="transmembrane region" description="Helical" evidence="7">
    <location>
        <begin position="348"/>
        <end position="368"/>
    </location>
</feature>
<proteinExistence type="inferred from homology"/>
<feature type="transmembrane region" description="Helical" evidence="7">
    <location>
        <begin position="388"/>
        <end position="412"/>
    </location>
</feature>
<dbReference type="Proteomes" id="UP001229421">
    <property type="component" value="Unassembled WGS sequence"/>
</dbReference>
<feature type="transmembrane region" description="Helical" evidence="7">
    <location>
        <begin position="264"/>
        <end position="281"/>
    </location>
</feature>
<evidence type="ECO:0000256" key="6">
    <source>
        <dbReference type="ARBA" id="ARBA00023136"/>
    </source>
</evidence>
<dbReference type="GO" id="GO:0005345">
    <property type="term" value="F:purine nucleobase transmembrane transporter activity"/>
    <property type="evidence" value="ECO:0007669"/>
    <property type="project" value="TreeGrafter"/>
</dbReference>
<dbReference type="InterPro" id="IPR006043">
    <property type="entry name" value="NCS2"/>
</dbReference>
<reference evidence="8" key="1">
    <citation type="journal article" date="2023" name="bioRxiv">
        <title>Improved chromosome-level genome assembly for marigold (Tagetes erecta).</title>
        <authorList>
            <person name="Jiang F."/>
            <person name="Yuan L."/>
            <person name="Wang S."/>
            <person name="Wang H."/>
            <person name="Xu D."/>
            <person name="Wang A."/>
            <person name="Fan W."/>
        </authorList>
    </citation>
    <scope>NUCLEOTIDE SEQUENCE</scope>
    <source>
        <strain evidence="8">WSJ</strain>
        <tissue evidence="8">Leaf</tissue>
    </source>
</reference>
<keyword evidence="9" id="KW-1185">Reference proteome</keyword>
<feature type="transmembrane region" description="Helical" evidence="7">
    <location>
        <begin position="207"/>
        <end position="224"/>
    </location>
</feature>
<comment type="caution">
    <text evidence="8">The sequence shown here is derived from an EMBL/GenBank/DDBJ whole genome shotgun (WGS) entry which is preliminary data.</text>
</comment>
<accession>A0AAD8P2G8</accession>
<evidence type="ECO:0000256" key="7">
    <source>
        <dbReference type="SAM" id="Phobius"/>
    </source>
</evidence>
<dbReference type="PANTHER" id="PTHR43337:SF13">
    <property type="entry name" value="ADENINE_GUANINE PERMEASE AZG2"/>
    <property type="match status" value="1"/>
</dbReference>
<protein>
    <recommendedName>
        <fullName evidence="10">Adenine/guanine permease AZG2</fullName>
    </recommendedName>
</protein>
<name>A0AAD8P2G8_TARER</name>
<gene>
    <name evidence="8" type="ORF">QVD17_02507</name>
</gene>
<evidence type="ECO:0000256" key="5">
    <source>
        <dbReference type="ARBA" id="ARBA00022989"/>
    </source>
</evidence>
<keyword evidence="3" id="KW-0813">Transport</keyword>
<evidence type="ECO:0000313" key="8">
    <source>
        <dbReference type="EMBL" id="KAK1436725.1"/>
    </source>
</evidence>
<dbReference type="EMBL" id="JAUHHV010000001">
    <property type="protein sequence ID" value="KAK1436725.1"/>
    <property type="molecule type" value="Genomic_DNA"/>
</dbReference>
<evidence type="ECO:0000256" key="4">
    <source>
        <dbReference type="ARBA" id="ARBA00022692"/>
    </source>
</evidence>
<dbReference type="AlphaFoldDB" id="A0AAD8P2G8"/>
<dbReference type="Pfam" id="PF00860">
    <property type="entry name" value="Xan_ur_permease"/>
    <property type="match status" value="1"/>
</dbReference>
<dbReference type="InterPro" id="IPR045018">
    <property type="entry name" value="Azg-like"/>
</dbReference>
<feature type="transmembrane region" description="Helical" evidence="7">
    <location>
        <begin position="424"/>
        <end position="445"/>
    </location>
</feature>
<feature type="transmembrane region" description="Helical" evidence="7">
    <location>
        <begin position="175"/>
        <end position="195"/>
    </location>
</feature>
<organism evidence="8 9">
    <name type="scientific">Tagetes erecta</name>
    <name type="common">African marigold</name>
    <dbReference type="NCBI Taxonomy" id="13708"/>
    <lineage>
        <taxon>Eukaryota</taxon>
        <taxon>Viridiplantae</taxon>
        <taxon>Streptophyta</taxon>
        <taxon>Embryophyta</taxon>
        <taxon>Tracheophyta</taxon>
        <taxon>Spermatophyta</taxon>
        <taxon>Magnoliopsida</taxon>
        <taxon>eudicotyledons</taxon>
        <taxon>Gunneridae</taxon>
        <taxon>Pentapetalae</taxon>
        <taxon>asterids</taxon>
        <taxon>campanulids</taxon>
        <taxon>Asterales</taxon>
        <taxon>Asteraceae</taxon>
        <taxon>Asteroideae</taxon>
        <taxon>Heliantheae alliance</taxon>
        <taxon>Tageteae</taxon>
        <taxon>Tagetes</taxon>
    </lineage>
</organism>
<comment type="similarity">
    <text evidence="2">Belongs to the nucleobase:cation symporter-2 (NCS2) (TC 2.A.40) family. Azg-like subfamily.</text>
</comment>
<evidence type="ECO:0000256" key="3">
    <source>
        <dbReference type="ARBA" id="ARBA00022448"/>
    </source>
</evidence>